<dbReference type="Proteomes" id="UP001141327">
    <property type="component" value="Unassembled WGS sequence"/>
</dbReference>
<evidence type="ECO:0000256" key="1">
    <source>
        <dbReference type="SAM" id="MobiDB-lite"/>
    </source>
</evidence>
<dbReference type="InterPro" id="IPR035979">
    <property type="entry name" value="RBD_domain_sf"/>
</dbReference>
<reference evidence="2" key="1">
    <citation type="journal article" date="2022" name="bioRxiv">
        <title>Genomics of Preaxostyla Flagellates Illuminates Evolutionary Transitions and the Path Towards Mitochondrial Loss.</title>
        <authorList>
            <person name="Novak L.V.F."/>
            <person name="Treitli S.C."/>
            <person name="Pyrih J."/>
            <person name="Halakuc P."/>
            <person name="Pipaliya S.V."/>
            <person name="Vacek V."/>
            <person name="Brzon O."/>
            <person name="Soukal P."/>
            <person name="Eme L."/>
            <person name="Dacks J.B."/>
            <person name="Karnkowska A."/>
            <person name="Elias M."/>
            <person name="Hampl V."/>
        </authorList>
    </citation>
    <scope>NUCLEOTIDE SEQUENCE</scope>
    <source>
        <strain evidence="2">RCP-MX</strain>
    </source>
</reference>
<feature type="region of interest" description="Disordered" evidence="1">
    <location>
        <begin position="139"/>
        <end position="169"/>
    </location>
</feature>
<feature type="compositionally biased region" description="Basic and acidic residues" evidence="1">
    <location>
        <begin position="158"/>
        <end position="169"/>
    </location>
</feature>
<feature type="compositionally biased region" description="Basic residues" evidence="1">
    <location>
        <begin position="418"/>
        <end position="431"/>
    </location>
</feature>
<keyword evidence="3" id="KW-1185">Reference proteome</keyword>
<dbReference type="SUPFAM" id="SSF54928">
    <property type="entry name" value="RNA-binding domain, RBD"/>
    <property type="match status" value="1"/>
</dbReference>
<proteinExistence type="predicted"/>
<name>A0ABQ8U8U7_9EUKA</name>
<evidence type="ECO:0008006" key="4">
    <source>
        <dbReference type="Google" id="ProtNLM"/>
    </source>
</evidence>
<dbReference type="EMBL" id="JAPMOS010000158">
    <property type="protein sequence ID" value="KAJ4454428.1"/>
    <property type="molecule type" value="Genomic_DNA"/>
</dbReference>
<feature type="region of interest" description="Disordered" evidence="1">
    <location>
        <begin position="410"/>
        <end position="438"/>
    </location>
</feature>
<dbReference type="Gene3D" id="3.30.70.330">
    <property type="match status" value="1"/>
</dbReference>
<sequence>MRRVPGSWVGISLKFDVKGTSFLGISDPGSLVKWLDLLTDPLEFWGTEQRAGLPKFLYYYLNCTLKRCLDQQLLAGFLPDSDSNIHLYLFNTGLFFKNDFTPIYGILLLSLADASSVPRWTLVGLERHAEVESWFDQRMGPALDDQPSSPPAPLPRDSPPRDHPPPRPTYEMKARLCPCPPPENLSPIPLGDICPCDVIQSLAHRARPEVFTLSSALCAYYTQHAPAPEPPLPGAAPRPVPTPADLKAQLHSRWDAALALALRRVMAHPRCLVMRYVYDELDVGPEGEVHLVMPLNMSAPQCPIANIAAALRVYCPDGQPPASDGRMMCHVPGIESPCPYRFEVCGFLTIERAYVQARVLSPIDQPWLLAALFGPPVPSPSLGPVLPAPPASPHLPLSIQAPRAPTELLVAPQPPPPHGKHPNRGKARRGSHAGGRAGDASGWVGALLTGITGTSEELRAALTDMGCDIVSVHLEDGSAQAGASLPPALAAGPSLSTAANTRTAYVLFEGPASAQRALHMISARPASGVPASWRMCLCGLPTPPPALHSVTGPAASILAPHGPFGPGGPFQAVPPGPPYSPQFGQPPPMPLYPKQPAQPGLPPQAAVAAAMAAAAAAGSHRSRLALGVPIQRCEGSLSVFVSPLPADATEEDVVRFFRTLQPEAVKVTKRSEHDAAVGFALFASEEAVSRAQSFSGQLIFSLLFYTGSPMGDEKGNVNRTTRSKAGAGCLGSAGIWFAVMLISIISQCISTYREKAKQQALSSSMKHTPMDNAGVGSGIGGGGRPEYNSI</sequence>
<evidence type="ECO:0000313" key="3">
    <source>
        <dbReference type="Proteomes" id="UP001141327"/>
    </source>
</evidence>
<organism evidence="2 3">
    <name type="scientific">Paratrimastix pyriformis</name>
    <dbReference type="NCBI Taxonomy" id="342808"/>
    <lineage>
        <taxon>Eukaryota</taxon>
        <taxon>Metamonada</taxon>
        <taxon>Preaxostyla</taxon>
        <taxon>Paratrimastigidae</taxon>
        <taxon>Paratrimastix</taxon>
    </lineage>
</organism>
<comment type="caution">
    <text evidence="2">The sequence shown here is derived from an EMBL/GenBank/DDBJ whole genome shotgun (WGS) entry which is preliminary data.</text>
</comment>
<feature type="compositionally biased region" description="Pro residues" evidence="1">
    <location>
        <begin position="148"/>
        <end position="157"/>
    </location>
</feature>
<dbReference type="CDD" id="cd00590">
    <property type="entry name" value="RRM_SF"/>
    <property type="match status" value="1"/>
</dbReference>
<dbReference type="InterPro" id="IPR012677">
    <property type="entry name" value="Nucleotide-bd_a/b_plait_sf"/>
</dbReference>
<gene>
    <name evidence="2" type="ORF">PAPYR_10879</name>
</gene>
<accession>A0ABQ8U8U7</accession>
<evidence type="ECO:0000313" key="2">
    <source>
        <dbReference type="EMBL" id="KAJ4454428.1"/>
    </source>
</evidence>
<protein>
    <recommendedName>
        <fullName evidence="4">RRM domain-containing protein</fullName>
    </recommendedName>
</protein>